<dbReference type="Pfam" id="PF13781">
    <property type="entry name" value="DoxX_3"/>
    <property type="match status" value="1"/>
</dbReference>
<feature type="transmembrane region" description="Helical" evidence="1">
    <location>
        <begin position="404"/>
        <end position="427"/>
    </location>
</feature>
<keyword evidence="1" id="KW-0812">Transmembrane</keyword>
<gene>
    <name evidence="3" type="ORF">GCM10023116_16240</name>
</gene>
<comment type="caution">
    <text evidence="3">The sequence shown here is derived from an EMBL/GenBank/DDBJ whole genome shotgun (WGS) entry which is preliminary data.</text>
</comment>
<dbReference type="EMBL" id="BAABFL010000131">
    <property type="protein sequence ID" value="GAA4649350.1"/>
    <property type="molecule type" value="Genomic_DNA"/>
</dbReference>
<dbReference type="Pfam" id="PF01370">
    <property type="entry name" value="Epimerase"/>
    <property type="match status" value="1"/>
</dbReference>
<dbReference type="InterPro" id="IPR036291">
    <property type="entry name" value="NAD(P)-bd_dom_sf"/>
</dbReference>
<dbReference type="RefSeq" id="WP_345195161.1">
    <property type="nucleotide sequence ID" value="NZ_BAABFL010000131.1"/>
</dbReference>
<feature type="transmembrane region" description="Helical" evidence="1">
    <location>
        <begin position="380"/>
        <end position="398"/>
    </location>
</feature>
<dbReference type="Gene3D" id="3.40.50.720">
    <property type="entry name" value="NAD(P)-binding Rossmann-like Domain"/>
    <property type="match status" value="1"/>
</dbReference>
<organism evidence="3 4">
    <name type="scientific">Kistimonas scapharcae</name>
    <dbReference type="NCBI Taxonomy" id="1036133"/>
    <lineage>
        <taxon>Bacteria</taxon>
        <taxon>Pseudomonadati</taxon>
        <taxon>Pseudomonadota</taxon>
        <taxon>Gammaproteobacteria</taxon>
        <taxon>Oceanospirillales</taxon>
        <taxon>Endozoicomonadaceae</taxon>
        <taxon>Kistimonas</taxon>
    </lineage>
</organism>
<reference evidence="4" key="1">
    <citation type="journal article" date="2019" name="Int. J. Syst. Evol. Microbiol.">
        <title>The Global Catalogue of Microorganisms (GCM) 10K type strain sequencing project: providing services to taxonomists for standard genome sequencing and annotation.</title>
        <authorList>
            <consortium name="The Broad Institute Genomics Platform"/>
            <consortium name="The Broad Institute Genome Sequencing Center for Infectious Disease"/>
            <person name="Wu L."/>
            <person name="Ma J."/>
        </authorList>
    </citation>
    <scope>NUCLEOTIDE SEQUENCE [LARGE SCALE GENOMIC DNA]</scope>
    <source>
        <strain evidence="4">JCM 17805</strain>
    </source>
</reference>
<dbReference type="InterPro" id="IPR051207">
    <property type="entry name" value="ComplexI_NDUFA9_subunit"/>
</dbReference>
<evidence type="ECO:0000256" key="1">
    <source>
        <dbReference type="SAM" id="Phobius"/>
    </source>
</evidence>
<dbReference type="Proteomes" id="UP001500604">
    <property type="component" value="Unassembled WGS sequence"/>
</dbReference>
<dbReference type="PANTHER" id="PTHR12126:SF11">
    <property type="entry name" value="NADH DEHYDROGENASE [UBIQUINONE] 1 ALPHA SUBCOMPLEX SUBUNIT 9, MITOCHONDRIAL"/>
    <property type="match status" value="1"/>
</dbReference>
<dbReference type="SUPFAM" id="SSF51735">
    <property type="entry name" value="NAD(P)-binding Rossmann-fold domains"/>
    <property type="match status" value="1"/>
</dbReference>
<protein>
    <submittedName>
        <fullName evidence="3">NAD(P)H-binding protein</fullName>
    </submittedName>
</protein>
<dbReference type="InterPro" id="IPR025695">
    <property type="entry name" value="DoxX-like"/>
</dbReference>
<evidence type="ECO:0000313" key="3">
    <source>
        <dbReference type="EMBL" id="GAA4649350.1"/>
    </source>
</evidence>
<feature type="transmembrane region" description="Helical" evidence="1">
    <location>
        <begin position="347"/>
        <end position="373"/>
    </location>
</feature>
<feature type="domain" description="NAD-dependent epimerase/dehydratase" evidence="2">
    <location>
        <begin position="4"/>
        <end position="198"/>
    </location>
</feature>
<name>A0ABP8UZT2_9GAMM</name>
<keyword evidence="4" id="KW-1185">Reference proteome</keyword>
<keyword evidence="1" id="KW-0472">Membrane</keyword>
<accession>A0ABP8UZT2</accession>
<sequence length="431" mass="46517">MKFLVTGANGFIASAIVEQLLQAGHQLVLASRRGHTGFPVNQVTAIPMDFNQCLDPEEWKDYLQDVDGVINCAGILRESTSGDYERIHFQAPQALAKACLDCGVKRFVQISAVGDAETSDFIASKHRFDEWLLASGLDCTVVRPSVVVSLRGSYGGTSLLRALSALPWLVLLPGKGEQKIQPVLLEDLASIVVHQAENKGDAKTALLYAAGPEPVTLRDFVLAQRQWLQLPAGFCIPVPLSLVRIAVQLGEQFGHGPMGLTVNTLLEQGNTVPADATTAREENTGIQPRSVIETLRLSSSFVQDRWHARLYGIRPVMLFVLSCLWILSGISGLVHGQDGFAPILNALQIPVAFQGALVLATSVLDIVLGLAVWATRWRGLVLGCMALSVMAYTAALAVQALDYWLSPLGGLAKNLPLLVLLAISGVMEKQR</sequence>
<proteinExistence type="predicted"/>
<dbReference type="PANTHER" id="PTHR12126">
    <property type="entry name" value="NADH-UBIQUINONE OXIDOREDUCTASE 39 KDA SUBUNIT-RELATED"/>
    <property type="match status" value="1"/>
</dbReference>
<keyword evidence="1" id="KW-1133">Transmembrane helix</keyword>
<feature type="transmembrane region" description="Helical" evidence="1">
    <location>
        <begin position="316"/>
        <end position="335"/>
    </location>
</feature>
<evidence type="ECO:0000259" key="2">
    <source>
        <dbReference type="Pfam" id="PF01370"/>
    </source>
</evidence>
<dbReference type="InterPro" id="IPR001509">
    <property type="entry name" value="Epimerase_deHydtase"/>
</dbReference>
<evidence type="ECO:0000313" key="4">
    <source>
        <dbReference type="Proteomes" id="UP001500604"/>
    </source>
</evidence>